<feature type="compositionally biased region" description="Low complexity" evidence="1">
    <location>
        <begin position="23"/>
        <end position="37"/>
    </location>
</feature>
<evidence type="ECO:0000313" key="3">
    <source>
        <dbReference type="Proteomes" id="UP000095746"/>
    </source>
</evidence>
<evidence type="ECO:0000313" key="2">
    <source>
        <dbReference type="EMBL" id="CUQ41304.1"/>
    </source>
</evidence>
<dbReference type="Proteomes" id="UP000095746">
    <property type="component" value="Unassembled WGS sequence"/>
</dbReference>
<feature type="region of interest" description="Disordered" evidence="1">
    <location>
        <begin position="23"/>
        <end position="46"/>
    </location>
</feature>
<evidence type="ECO:0000256" key="1">
    <source>
        <dbReference type="SAM" id="MobiDB-lite"/>
    </source>
</evidence>
<reference evidence="2 3" key="1">
    <citation type="submission" date="2015-09" db="EMBL/GenBank/DDBJ databases">
        <authorList>
            <consortium name="Pathogen Informatics"/>
        </authorList>
    </citation>
    <scope>NUCLEOTIDE SEQUENCE [LARGE SCALE GENOMIC DNA]</scope>
    <source>
        <strain evidence="2 3">2789STDY5608854</strain>
    </source>
</reference>
<proteinExistence type="predicted"/>
<name>A0A174W2A3_FLAPL</name>
<accession>A0A174W2A3</accession>
<sequence length="83" mass="9448">MAAFSKSWPRMASSFSRRVCSTFSSSSRRSGGVASRSIRTREQASSMRSMALSGRWRSPMYRVERATAASMDSSVIWRRWWAS</sequence>
<organism evidence="2 3">
    <name type="scientific">Flavonifractor plautii</name>
    <name type="common">Fusobacterium plautii</name>
    <dbReference type="NCBI Taxonomy" id="292800"/>
    <lineage>
        <taxon>Bacteria</taxon>
        <taxon>Bacillati</taxon>
        <taxon>Bacillota</taxon>
        <taxon>Clostridia</taxon>
        <taxon>Eubacteriales</taxon>
        <taxon>Oscillospiraceae</taxon>
        <taxon>Flavonifractor</taxon>
    </lineage>
</organism>
<dbReference type="EMBL" id="CYZT01001080">
    <property type="protein sequence ID" value="CUQ41304.1"/>
    <property type="molecule type" value="Genomic_DNA"/>
</dbReference>
<dbReference type="AlphaFoldDB" id="A0A174W2A3"/>
<gene>
    <name evidence="2" type="ORF">ERS852411_04376</name>
</gene>
<protein>
    <submittedName>
        <fullName evidence="2">Uncharacterized protein</fullName>
    </submittedName>
</protein>